<feature type="compositionally biased region" description="Low complexity" evidence="2">
    <location>
        <begin position="431"/>
        <end position="445"/>
    </location>
</feature>
<keyword evidence="1" id="KW-0175">Coiled coil</keyword>
<sequence>MDLSRLARPAILCQCARCSSSLAALENEWAKLSNSYAIAAGWLSVELHRISISSEKKQIPQSSDLSLIRGRIIQEIACRLCQQKLGVLCALDSGPNIFWKMSKVSFRGIVTMRTVEPSFKDGLIESLIFPTAKEPSVRPDGTPIQPGALVRTSSHEINNSNPSVEQQIQHHGLSLDHISSSVSNLHDTMFELKQAFTTLRIELNNPNRIPNEIGNMTGGEFNMLTTVLKELKLKSDEMEKLKLEIEALKLRNRVMEEQAAKQTLLPPMHPEALPEVRTPGLLQGSRKRPFPDYFQSGRNEPIADSFDDDDEDSMADLSLEDAIVPPIKVPLRDSIDDSAHELTSSKSSRPQNEVGQPALNSSLGDYRETNMNIHRRTITKRRRLSHSADRPPSSGNSDFEKKRPGRPRKSTSNAINPDLSQTPKPKPLSVQNGNSGSNSQPPSANTTPTETRNSREARPTHSRTLRSRSKPPSLNSRIKTGAADTDNDMPVQDETQFAGSNRQDHPSRPNTVLDSTENTDSGKENPPLAMNSGNKSDVDEKRKAQTAARDIMAKLAMQREEAMDTEESR</sequence>
<dbReference type="Proteomes" id="UP000034947">
    <property type="component" value="Unassembled WGS sequence"/>
</dbReference>
<name>A0A0F8VFL0_9EURO</name>
<evidence type="ECO:0000256" key="1">
    <source>
        <dbReference type="SAM" id="Coils"/>
    </source>
</evidence>
<feature type="region of interest" description="Disordered" evidence="2">
    <location>
        <begin position="269"/>
        <end position="312"/>
    </location>
</feature>
<organism evidence="3 4">
    <name type="scientific">Aspergillus ochraceoroseus</name>
    <dbReference type="NCBI Taxonomy" id="138278"/>
    <lineage>
        <taxon>Eukaryota</taxon>
        <taxon>Fungi</taxon>
        <taxon>Dikarya</taxon>
        <taxon>Ascomycota</taxon>
        <taxon>Pezizomycotina</taxon>
        <taxon>Eurotiomycetes</taxon>
        <taxon>Eurotiomycetidae</taxon>
        <taxon>Eurotiales</taxon>
        <taxon>Aspergillaceae</taxon>
        <taxon>Aspergillus</taxon>
        <taxon>Aspergillus subgen. Nidulantes</taxon>
    </lineage>
</organism>
<comment type="caution">
    <text evidence="3">The sequence shown here is derived from an EMBL/GenBank/DDBJ whole genome shotgun (WGS) entry which is preliminary data.</text>
</comment>
<feature type="compositionally biased region" description="Basic residues" evidence="2">
    <location>
        <begin position="460"/>
        <end position="469"/>
    </location>
</feature>
<protein>
    <recommendedName>
        <fullName evidence="5">Mis18 domain-containing protein</fullName>
    </recommendedName>
</protein>
<feature type="compositionally biased region" description="Polar residues" evidence="2">
    <location>
        <begin position="410"/>
        <end position="423"/>
    </location>
</feature>
<keyword evidence="4" id="KW-1185">Reference proteome</keyword>
<feature type="compositionally biased region" description="Basic and acidic residues" evidence="2">
    <location>
        <begin position="557"/>
        <end position="569"/>
    </location>
</feature>
<dbReference type="VEuPathDB" id="FungiDB:P175DRAFT_0493815"/>
<evidence type="ECO:0000313" key="4">
    <source>
        <dbReference type="Proteomes" id="UP000034947"/>
    </source>
</evidence>
<feature type="coiled-coil region" evidence="1">
    <location>
        <begin position="224"/>
        <end position="258"/>
    </location>
</feature>
<feature type="compositionally biased region" description="Basic residues" evidence="2">
    <location>
        <begin position="373"/>
        <end position="385"/>
    </location>
</feature>
<accession>A0A0F8VFL0</accession>
<gene>
    <name evidence="3" type="ORF">AOCH_005683</name>
</gene>
<evidence type="ECO:0000256" key="2">
    <source>
        <dbReference type="SAM" id="MobiDB-lite"/>
    </source>
</evidence>
<feature type="region of interest" description="Disordered" evidence="2">
    <location>
        <begin position="337"/>
        <end position="569"/>
    </location>
</feature>
<dbReference type="AlphaFoldDB" id="A0A0F8VFL0"/>
<dbReference type="OrthoDB" id="4187489at2759"/>
<proteinExistence type="predicted"/>
<feature type="compositionally biased region" description="Polar residues" evidence="2">
    <location>
        <begin position="341"/>
        <end position="363"/>
    </location>
</feature>
<dbReference type="EMBL" id="JYKN01001074">
    <property type="protein sequence ID" value="KKK21881.1"/>
    <property type="molecule type" value="Genomic_DNA"/>
</dbReference>
<evidence type="ECO:0000313" key="3">
    <source>
        <dbReference type="EMBL" id="KKK21881.1"/>
    </source>
</evidence>
<feature type="compositionally biased region" description="Polar residues" evidence="2">
    <location>
        <begin position="508"/>
        <end position="519"/>
    </location>
</feature>
<reference evidence="3 4" key="1">
    <citation type="submission" date="2015-02" db="EMBL/GenBank/DDBJ databases">
        <title>Draft Genome Sequences of Two Closely-Related Aflatoxigenic Aspergillus Species Obtained from the Cote d'Ivoire.</title>
        <authorList>
            <person name="Moore G.G."/>
            <person name="Beltz S.B."/>
            <person name="Mack B.M."/>
        </authorList>
    </citation>
    <scope>NUCLEOTIDE SEQUENCE [LARGE SCALE GENOMIC DNA]</scope>
    <source>
        <strain evidence="3 4">SRRC1432</strain>
    </source>
</reference>
<evidence type="ECO:0008006" key="5">
    <source>
        <dbReference type="Google" id="ProtNLM"/>
    </source>
</evidence>